<feature type="domain" description="Protein kinase" evidence="1">
    <location>
        <begin position="1"/>
        <end position="77"/>
    </location>
</feature>
<proteinExistence type="predicted"/>
<dbReference type="InterPro" id="IPR050167">
    <property type="entry name" value="Ser_Thr_protein_kinase"/>
</dbReference>
<evidence type="ECO:0000313" key="3">
    <source>
        <dbReference type="Proteomes" id="UP000234323"/>
    </source>
</evidence>
<name>A0A2I1GSH4_9GLOM</name>
<organism evidence="2 3">
    <name type="scientific">Rhizophagus irregularis</name>
    <dbReference type="NCBI Taxonomy" id="588596"/>
    <lineage>
        <taxon>Eukaryota</taxon>
        <taxon>Fungi</taxon>
        <taxon>Fungi incertae sedis</taxon>
        <taxon>Mucoromycota</taxon>
        <taxon>Glomeromycotina</taxon>
        <taxon>Glomeromycetes</taxon>
        <taxon>Glomerales</taxon>
        <taxon>Glomeraceae</taxon>
        <taxon>Rhizophagus</taxon>
    </lineage>
</organism>
<dbReference type="InterPro" id="IPR011009">
    <property type="entry name" value="Kinase-like_dom_sf"/>
</dbReference>
<reference evidence="2 3" key="1">
    <citation type="submission" date="2015-10" db="EMBL/GenBank/DDBJ databases">
        <title>Genome analyses suggest a sexual origin of heterokaryosis in a supposedly ancient asexual fungus.</title>
        <authorList>
            <person name="Ropars J."/>
            <person name="Sedzielewska K."/>
            <person name="Noel J."/>
            <person name="Charron P."/>
            <person name="Farinelli L."/>
            <person name="Marton T."/>
            <person name="Kruger M."/>
            <person name="Pelin A."/>
            <person name="Brachmann A."/>
            <person name="Corradi N."/>
        </authorList>
    </citation>
    <scope>NUCLEOTIDE SEQUENCE [LARGE SCALE GENOMIC DNA]</scope>
    <source>
        <strain evidence="2 3">A4</strain>
    </source>
</reference>
<evidence type="ECO:0000313" key="2">
    <source>
        <dbReference type="EMBL" id="PKY49600.1"/>
    </source>
</evidence>
<gene>
    <name evidence="2" type="ORF">RhiirA4_528170</name>
</gene>
<dbReference type="Proteomes" id="UP000234323">
    <property type="component" value="Unassembled WGS sequence"/>
</dbReference>
<dbReference type="GO" id="GO:0005524">
    <property type="term" value="F:ATP binding"/>
    <property type="evidence" value="ECO:0007669"/>
    <property type="project" value="InterPro"/>
</dbReference>
<dbReference type="GO" id="GO:0004672">
    <property type="term" value="F:protein kinase activity"/>
    <property type="evidence" value="ECO:0007669"/>
    <property type="project" value="InterPro"/>
</dbReference>
<keyword evidence="3" id="KW-1185">Reference proteome</keyword>
<dbReference type="AlphaFoldDB" id="A0A2I1GSH4"/>
<dbReference type="PANTHER" id="PTHR23257">
    <property type="entry name" value="SERINE-THREONINE PROTEIN KINASE"/>
    <property type="match status" value="1"/>
</dbReference>
<dbReference type="GO" id="GO:0007165">
    <property type="term" value="P:signal transduction"/>
    <property type="evidence" value="ECO:0007669"/>
    <property type="project" value="TreeGrafter"/>
</dbReference>
<protein>
    <submittedName>
        <fullName evidence="2">Kinase-like protein</fullName>
    </submittedName>
</protein>
<dbReference type="SUPFAM" id="SSF56112">
    <property type="entry name" value="Protein kinase-like (PK-like)"/>
    <property type="match status" value="1"/>
</dbReference>
<comment type="caution">
    <text evidence="2">The sequence shown here is derived from an EMBL/GenBank/DDBJ whole genome shotgun (WGS) entry which is preliminary data.</text>
</comment>
<keyword evidence="2" id="KW-0808">Transferase</keyword>
<sequence length="77" mass="8906">MAFILIKAKICDLGTNKLATENDDNNDNEEDNIYGIIPYVAPEVLQGKKYTKASDIYSFGMIMWELMVGRRPFWDRN</sequence>
<dbReference type="InterPro" id="IPR000719">
    <property type="entry name" value="Prot_kinase_dom"/>
</dbReference>
<feature type="non-terminal residue" evidence="2">
    <location>
        <position position="77"/>
    </location>
</feature>
<evidence type="ECO:0000259" key="1">
    <source>
        <dbReference type="PROSITE" id="PS50011"/>
    </source>
</evidence>
<dbReference type="EMBL" id="LLXI01000763">
    <property type="protein sequence ID" value="PKY49600.1"/>
    <property type="molecule type" value="Genomic_DNA"/>
</dbReference>
<dbReference type="Pfam" id="PF00069">
    <property type="entry name" value="Pkinase"/>
    <property type="match status" value="1"/>
</dbReference>
<accession>A0A2I1GSH4</accession>
<keyword evidence="2" id="KW-0418">Kinase</keyword>
<dbReference type="GO" id="GO:0005737">
    <property type="term" value="C:cytoplasm"/>
    <property type="evidence" value="ECO:0007669"/>
    <property type="project" value="TreeGrafter"/>
</dbReference>
<dbReference type="PROSITE" id="PS50011">
    <property type="entry name" value="PROTEIN_KINASE_DOM"/>
    <property type="match status" value="1"/>
</dbReference>
<dbReference type="Gene3D" id="1.10.510.10">
    <property type="entry name" value="Transferase(Phosphotransferase) domain 1"/>
    <property type="match status" value="1"/>
</dbReference>